<evidence type="ECO:0000256" key="1">
    <source>
        <dbReference type="ARBA" id="ARBA00022614"/>
    </source>
</evidence>
<dbReference type="Proteomes" id="UP001054889">
    <property type="component" value="Unassembled WGS sequence"/>
</dbReference>
<reference evidence="5" key="1">
    <citation type="journal article" date="2018" name="DNA Res.">
        <title>Multiple hybrid de novo genome assembly of finger millet, an orphan allotetraploid crop.</title>
        <authorList>
            <person name="Hatakeyama M."/>
            <person name="Aluri S."/>
            <person name="Balachadran M.T."/>
            <person name="Sivarajan S.R."/>
            <person name="Patrignani A."/>
            <person name="Gruter S."/>
            <person name="Poveda L."/>
            <person name="Shimizu-Inatsugi R."/>
            <person name="Baeten J."/>
            <person name="Francoijs K.J."/>
            <person name="Nataraja K.N."/>
            <person name="Reddy Y.A.N."/>
            <person name="Phadnis S."/>
            <person name="Ravikumar R.L."/>
            <person name="Schlapbach R."/>
            <person name="Sreeman S.M."/>
            <person name="Shimizu K.K."/>
        </authorList>
    </citation>
    <scope>NUCLEOTIDE SEQUENCE</scope>
</reference>
<dbReference type="InterPro" id="IPR056789">
    <property type="entry name" value="LRR_R13L1-DRL21"/>
</dbReference>
<dbReference type="PRINTS" id="PR00364">
    <property type="entry name" value="DISEASERSIST"/>
</dbReference>
<keyword evidence="2" id="KW-0175">Coiled coil</keyword>
<protein>
    <submittedName>
        <fullName evidence="5">Uncharacterized protein</fullName>
    </submittedName>
</protein>
<feature type="domain" description="NB-ARC" evidence="3">
    <location>
        <begin position="248"/>
        <end position="282"/>
    </location>
</feature>
<dbReference type="Pfam" id="PF00931">
    <property type="entry name" value="NB-ARC"/>
    <property type="match status" value="1"/>
</dbReference>
<feature type="coiled-coil region" evidence="2">
    <location>
        <begin position="70"/>
        <end position="97"/>
    </location>
</feature>
<accession>A0AAV5FA21</accession>
<dbReference type="PANTHER" id="PTHR36766">
    <property type="entry name" value="PLANT BROAD-SPECTRUM MILDEW RESISTANCE PROTEIN RPW8"/>
    <property type="match status" value="1"/>
</dbReference>
<proteinExistence type="predicted"/>
<comment type="caution">
    <text evidence="5">The sequence shown here is derived from an EMBL/GenBank/DDBJ whole genome shotgun (WGS) entry which is preliminary data.</text>
</comment>
<gene>
    <name evidence="5" type="primary">gb21013</name>
    <name evidence="5" type="ORF">PR202_gb21013</name>
</gene>
<sequence length="671" mass="76560">MKMEDNGSFLPATIHRVVGKLRLYLGSSSASHKFKGTMKMLDLLEKLNLLHEKNLQRVSIDREEEMGAWLRQVKESADDAEELVKDMESELELEAGESGVSDVMGWFHSDSSRLLRMKYTIGRLVSVCAEGESFIGMLNMDEDSWEAVQNNTASLCPEHAYVVGRDKEIAMILNMILDEAHFKASTSLESWESADSMQISQKGWIIDTLQNIDLSMRRQEVAELAPYQKEMGRGNSVEYTQVHNDNEMWNPAVIPIVGMSGVGKTTLAQLIFGDKRIQEHFQASDEYCGIDCKLVYLPPSVRYLSLDLDNMNVPRADYKVNKLRSLLLFGRFRETSFSEGYNTDYELWERSHGAASHISEIPYDTVGCNSEIFSDTADITSEISDTIDDMSEWSLDTVGISSWGVDIIDIDHDDLTLKRSYVSGSTVKTSEVATPYLAMEILNSLSPHKNLKELKIFGYPGFTVPDWVRQLCYIRVIEIRQCTKLQMLPPIGHLEHLRILKLYELPSIKDVNSDAYGTSGVVFGSLEELSFESMVKWENWEGLPGSLKELQILGCSLILEARCQKEGGQAWVKKKIGEGKKQTINEYREKKTCEFWQGWLTYEENWVQCAGEQLNEGEWLKNEEEDWLKNSALELETNEDVWLKRTGKHWPRIAHIPYIRVNGDIIQNLFL</sequence>
<dbReference type="SUPFAM" id="SSF52058">
    <property type="entry name" value="L domain-like"/>
    <property type="match status" value="1"/>
</dbReference>
<keyword evidence="1" id="KW-0433">Leucine-rich repeat</keyword>
<evidence type="ECO:0000313" key="5">
    <source>
        <dbReference type="EMBL" id="GJN32499.1"/>
    </source>
</evidence>
<dbReference type="SUPFAM" id="SSF52540">
    <property type="entry name" value="P-loop containing nucleoside triphosphate hydrolases"/>
    <property type="match status" value="1"/>
</dbReference>
<dbReference type="InterPro" id="IPR032675">
    <property type="entry name" value="LRR_dom_sf"/>
</dbReference>
<dbReference type="EMBL" id="BQKI01000084">
    <property type="protein sequence ID" value="GJN32499.1"/>
    <property type="molecule type" value="Genomic_DNA"/>
</dbReference>
<evidence type="ECO:0000256" key="2">
    <source>
        <dbReference type="SAM" id="Coils"/>
    </source>
</evidence>
<keyword evidence="6" id="KW-1185">Reference proteome</keyword>
<dbReference type="InterPro" id="IPR002182">
    <property type="entry name" value="NB-ARC"/>
</dbReference>
<name>A0AAV5FA21_ELECO</name>
<dbReference type="Gene3D" id="3.80.10.10">
    <property type="entry name" value="Ribonuclease Inhibitor"/>
    <property type="match status" value="1"/>
</dbReference>
<dbReference type="Gene3D" id="3.40.50.300">
    <property type="entry name" value="P-loop containing nucleotide triphosphate hydrolases"/>
    <property type="match status" value="1"/>
</dbReference>
<organism evidence="5 6">
    <name type="scientific">Eleusine coracana subsp. coracana</name>
    <dbReference type="NCBI Taxonomy" id="191504"/>
    <lineage>
        <taxon>Eukaryota</taxon>
        <taxon>Viridiplantae</taxon>
        <taxon>Streptophyta</taxon>
        <taxon>Embryophyta</taxon>
        <taxon>Tracheophyta</taxon>
        <taxon>Spermatophyta</taxon>
        <taxon>Magnoliopsida</taxon>
        <taxon>Liliopsida</taxon>
        <taxon>Poales</taxon>
        <taxon>Poaceae</taxon>
        <taxon>PACMAD clade</taxon>
        <taxon>Chloridoideae</taxon>
        <taxon>Cynodonteae</taxon>
        <taxon>Eleusininae</taxon>
        <taxon>Eleusine</taxon>
    </lineage>
</organism>
<dbReference type="AlphaFoldDB" id="A0AAV5FA21"/>
<evidence type="ECO:0000313" key="6">
    <source>
        <dbReference type="Proteomes" id="UP001054889"/>
    </source>
</evidence>
<dbReference type="InterPro" id="IPR027417">
    <property type="entry name" value="P-loop_NTPase"/>
</dbReference>
<reference evidence="5" key="2">
    <citation type="submission" date="2021-12" db="EMBL/GenBank/DDBJ databases">
        <title>Resequencing data analysis of finger millet.</title>
        <authorList>
            <person name="Hatakeyama M."/>
            <person name="Aluri S."/>
            <person name="Balachadran M.T."/>
            <person name="Sivarajan S.R."/>
            <person name="Poveda L."/>
            <person name="Shimizu-Inatsugi R."/>
            <person name="Schlapbach R."/>
            <person name="Sreeman S.M."/>
            <person name="Shimizu K.K."/>
        </authorList>
    </citation>
    <scope>NUCLEOTIDE SEQUENCE</scope>
</reference>
<feature type="domain" description="R13L1/DRL21-like LRR repeat region" evidence="4">
    <location>
        <begin position="435"/>
        <end position="504"/>
    </location>
</feature>
<dbReference type="PANTHER" id="PTHR36766:SF40">
    <property type="entry name" value="DISEASE RESISTANCE PROTEIN RGA3"/>
    <property type="match status" value="1"/>
</dbReference>
<dbReference type="GO" id="GO:0043531">
    <property type="term" value="F:ADP binding"/>
    <property type="evidence" value="ECO:0007669"/>
    <property type="project" value="InterPro"/>
</dbReference>
<evidence type="ECO:0000259" key="4">
    <source>
        <dbReference type="Pfam" id="PF25019"/>
    </source>
</evidence>
<dbReference type="Pfam" id="PF25019">
    <property type="entry name" value="LRR_R13L1-DRL21"/>
    <property type="match status" value="1"/>
</dbReference>
<evidence type="ECO:0000259" key="3">
    <source>
        <dbReference type="Pfam" id="PF00931"/>
    </source>
</evidence>